<dbReference type="KEGG" id="pdio:PDMSB3_3934"/>
<protein>
    <submittedName>
        <fullName evidence="1">Uncharacterized protein</fullName>
    </submittedName>
</protein>
<dbReference type="Proteomes" id="UP000325811">
    <property type="component" value="Chromosome I"/>
</dbReference>
<organism evidence="1 2">
    <name type="scientific">Paraburkholderia dioscoreae</name>
    <dbReference type="NCBI Taxonomy" id="2604047"/>
    <lineage>
        <taxon>Bacteria</taxon>
        <taxon>Pseudomonadati</taxon>
        <taxon>Pseudomonadota</taxon>
        <taxon>Betaproteobacteria</taxon>
        <taxon>Burkholderiales</taxon>
        <taxon>Burkholderiaceae</taxon>
        <taxon>Paraburkholderia</taxon>
    </lineage>
</organism>
<evidence type="ECO:0000313" key="1">
    <source>
        <dbReference type="EMBL" id="VVD30384.1"/>
    </source>
</evidence>
<evidence type="ECO:0000313" key="2">
    <source>
        <dbReference type="Proteomes" id="UP000325811"/>
    </source>
</evidence>
<reference evidence="1 2" key="1">
    <citation type="submission" date="2019-08" db="EMBL/GenBank/DDBJ databases">
        <authorList>
            <person name="Herpell B J."/>
        </authorList>
    </citation>
    <scope>NUCLEOTIDE SEQUENCE [LARGE SCALE GENOMIC DNA]</scope>
    <source>
        <strain evidence="2">Msb3</strain>
    </source>
</reference>
<sequence length="75" mass="8047">MLIGTGADANRAILFVFDDSPASAAGRRTPFFDGCRMPQFNIGVTKRKQPALERASLHASRAEPRSLDAAVCARA</sequence>
<dbReference type="EMBL" id="LR699553">
    <property type="protein sequence ID" value="VVD30384.1"/>
    <property type="molecule type" value="Genomic_DNA"/>
</dbReference>
<gene>
    <name evidence="1" type="ORF">PDMSB3_3934</name>
</gene>
<proteinExistence type="predicted"/>
<keyword evidence="2" id="KW-1185">Reference proteome</keyword>
<name>A0A5Q4ZGU6_9BURK</name>
<accession>A0A5Q4ZGU6</accession>
<dbReference type="AlphaFoldDB" id="A0A5Q4ZGU6"/>